<keyword evidence="2" id="KW-1185">Reference proteome</keyword>
<comment type="caution">
    <text evidence="1">The sequence shown here is derived from an EMBL/GenBank/DDBJ whole genome shotgun (WGS) entry which is preliminary data.</text>
</comment>
<sequence length="134" mass="15474">MIPTITQENFLADYMNKKHFIAILKTELELCEFQANQAFKDADTLIINTAVEMASTFDSMMQVAKLATRNKLNVSPLPPTKSAARFNSFRTYHQIQTWPGNMNEATYDLLKDCNRLKILQNSHFIFNVPHIMQM</sequence>
<name>A0A8K0C740_IGNLU</name>
<accession>A0A8K0C740</accession>
<proteinExistence type="predicted"/>
<dbReference type="OrthoDB" id="6772503at2759"/>
<evidence type="ECO:0000313" key="1">
    <source>
        <dbReference type="EMBL" id="KAF2879198.1"/>
    </source>
</evidence>
<dbReference type="EMBL" id="VTPC01091213">
    <property type="protein sequence ID" value="KAF2879198.1"/>
    <property type="molecule type" value="Genomic_DNA"/>
</dbReference>
<organism evidence="1 2">
    <name type="scientific">Ignelater luminosus</name>
    <name type="common">Cucubano</name>
    <name type="synonym">Pyrophorus luminosus</name>
    <dbReference type="NCBI Taxonomy" id="2038154"/>
    <lineage>
        <taxon>Eukaryota</taxon>
        <taxon>Metazoa</taxon>
        <taxon>Ecdysozoa</taxon>
        <taxon>Arthropoda</taxon>
        <taxon>Hexapoda</taxon>
        <taxon>Insecta</taxon>
        <taxon>Pterygota</taxon>
        <taxon>Neoptera</taxon>
        <taxon>Endopterygota</taxon>
        <taxon>Coleoptera</taxon>
        <taxon>Polyphaga</taxon>
        <taxon>Elateriformia</taxon>
        <taxon>Elateroidea</taxon>
        <taxon>Elateridae</taxon>
        <taxon>Agrypninae</taxon>
        <taxon>Pyrophorini</taxon>
        <taxon>Ignelater</taxon>
    </lineage>
</organism>
<reference evidence="1" key="1">
    <citation type="submission" date="2019-08" db="EMBL/GenBank/DDBJ databases">
        <title>The genome of the North American firefly Photinus pyralis.</title>
        <authorList>
            <consortium name="Photinus pyralis genome working group"/>
            <person name="Fallon T.R."/>
            <person name="Sander Lower S.E."/>
            <person name="Weng J.-K."/>
        </authorList>
    </citation>
    <scope>NUCLEOTIDE SEQUENCE</scope>
    <source>
        <strain evidence="1">TRF0915ILg1</strain>
        <tissue evidence="1">Whole body</tissue>
    </source>
</reference>
<protein>
    <submittedName>
        <fullName evidence="1">Uncharacterized protein</fullName>
    </submittedName>
</protein>
<dbReference type="Proteomes" id="UP000801492">
    <property type="component" value="Unassembled WGS sequence"/>
</dbReference>
<dbReference type="AlphaFoldDB" id="A0A8K0C740"/>
<gene>
    <name evidence="1" type="ORF">ILUMI_26977</name>
</gene>
<evidence type="ECO:0000313" key="2">
    <source>
        <dbReference type="Proteomes" id="UP000801492"/>
    </source>
</evidence>